<evidence type="ECO:0000313" key="2">
    <source>
        <dbReference type="Proteomes" id="UP000307756"/>
    </source>
</evidence>
<sequence>MTMVNLGESVISLLDEIGKIVEMPIIVFEDLISKGAIKEIEHLEENEEEKVVLHIIRSAGEIELEHANRKYTVVQGILNGGKYTDYNISVRTIRDWMKKYRDAEKIFGNGYVGLISARHRQGNRTE</sequence>
<protein>
    <submittedName>
        <fullName evidence="1">Uncharacterized protein</fullName>
    </submittedName>
</protein>
<gene>
    <name evidence="1" type="ORF">FA727_19255</name>
</gene>
<dbReference type="EMBL" id="SWBM01000006">
    <property type="protein sequence ID" value="TKC15035.1"/>
    <property type="molecule type" value="Genomic_DNA"/>
</dbReference>
<accession>A0A4U1CYB0</accession>
<dbReference type="AlphaFoldDB" id="A0A4U1CYB0"/>
<keyword evidence="2" id="KW-1185">Reference proteome</keyword>
<organism evidence="1 2">
    <name type="scientific">Robertmurraya kyonggiensis</name>
    <dbReference type="NCBI Taxonomy" id="1037680"/>
    <lineage>
        <taxon>Bacteria</taxon>
        <taxon>Bacillati</taxon>
        <taxon>Bacillota</taxon>
        <taxon>Bacilli</taxon>
        <taxon>Bacillales</taxon>
        <taxon>Bacillaceae</taxon>
        <taxon>Robertmurraya</taxon>
    </lineage>
</organism>
<dbReference type="Proteomes" id="UP000307756">
    <property type="component" value="Unassembled WGS sequence"/>
</dbReference>
<evidence type="ECO:0000313" key="1">
    <source>
        <dbReference type="EMBL" id="TKC15035.1"/>
    </source>
</evidence>
<proteinExistence type="predicted"/>
<reference evidence="1 2" key="1">
    <citation type="journal article" date="2011" name="J. Microbiol.">
        <title>Bacillus kyonggiensis sp. nov., isolated from soil of a lettuce field.</title>
        <authorList>
            <person name="Dong K."/>
            <person name="Lee S."/>
        </authorList>
    </citation>
    <scope>NUCLEOTIDE SEQUENCE [LARGE SCALE GENOMIC DNA]</scope>
    <source>
        <strain evidence="1 2">NB22</strain>
    </source>
</reference>
<dbReference type="OrthoDB" id="9794201at2"/>
<comment type="caution">
    <text evidence="1">The sequence shown here is derived from an EMBL/GenBank/DDBJ whole genome shotgun (WGS) entry which is preliminary data.</text>
</comment>
<name>A0A4U1CYB0_9BACI</name>
<dbReference type="RefSeq" id="WP_136833171.1">
    <property type="nucleotide sequence ID" value="NZ_SWBM01000006.1"/>
</dbReference>